<evidence type="ECO:0000313" key="2">
    <source>
        <dbReference type="Proteomes" id="UP001580346"/>
    </source>
</evidence>
<sequence>MKTQEEVENLKENWLNDPCWDISLTEDFEEFAEQLRQREINEAKVDATAEDLGVKGLYRLICRLEDMQEIHSEAIALLTEGKSFEAYNVLLKGLKRETMLKDRKTGAEKP</sequence>
<dbReference type="EMBL" id="JBHHMI010000013">
    <property type="protein sequence ID" value="MFB5268193.1"/>
    <property type="molecule type" value="Genomic_DNA"/>
</dbReference>
<gene>
    <name evidence="1" type="ORF">ACE41H_15605</name>
</gene>
<proteinExistence type="predicted"/>
<evidence type="ECO:0000313" key="1">
    <source>
        <dbReference type="EMBL" id="MFB5268193.1"/>
    </source>
</evidence>
<accession>A0ABV5AVG3</accession>
<dbReference type="Proteomes" id="UP001580346">
    <property type="component" value="Unassembled WGS sequence"/>
</dbReference>
<keyword evidence="2" id="KW-1185">Reference proteome</keyword>
<comment type="caution">
    <text evidence="1">The sequence shown here is derived from an EMBL/GenBank/DDBJ whole genome shotgun (WGS) entry which is preliminary data.</text>
</comment>
<protein>
    <submittedName>
        <fullName evidence="1">Uncharacterized protein</fullName>
    </submittedName>
</protein>
<name>A0ABV5AVG3_9BACL</name>
<dbReference type="RefSeq" id="WP_375356347.1">
    <property type="nucleotide sequence ID" value="NZ_JBHHMI010000013.1"/>
</dbReference>
<reference evidence="1 2" key="1">
    <citation type="submission" date="2024-09" db="EMBL/GenBank/DDBJ databases">
        <title>Paenibacillus zeirhizospherea sp. nov., isolated from surface of the maize (Zea mays) roots in a horticulture field, Hungary.</title>
        <authorList>
            <person name="Marton D."/>
            <person name="Farkas M."/>
            <person name="Bedics A."/>
            <person name="Toth E."/>
            <person name="Tancsics A."/>
            <person name="Boka K."/>
            <person name="Maroti G."/>
            <person name="Kriszt B."/>
            <person name="Cserhati M."/>
        </authorList>
    </citation>
    <scope>NUCLEOTIDE SEQUENCE [LARGE SCALE GENOMIC DNA]</scope>
    <source>
        <strain evidence="1 2">KCTC 33519</strain>
    </source>
</reference>
<organism evidence="1 2">
    <name type="scientific">Paenibacillus enshidis</name>
    <dbReference type="NCBI Taxonomy" id="1458439"/>
    <lineage>
        <taxon>Bacteria</taxon>
        <taxon>Bacillati</taxon>
        <taxon>Bacillota</taxon>
        <taxon>Bacilli</taxon>
        <taxon>Bacillales</taxon>
        <taxon>Paenibacillaceae</taxon>
        <taxon>Paenibacillus</taxon>
    </lineage>
</organism>